<evidence type="ECO:0000313" key="9">
    <source>
        <dbReference type="Proteomes" id="UP001432027"/>
    </source>
</evidence>
<dbReference type="InterPro" id="IPR009072">
    <property type="entry name" value="Histone-fold"/>
</dbReference>
<keyword evidence="9" id="KW-1185">Reference proteome</keyword>
<evidence type="ECO:0000256" key="3">
    <source>
        <dbReference type="ARBA" id="ARBA00023015"/>
    </source>
</evidence>
<keyword evidence="4" id="KW-0804">Transcription</keyword>
<accession>A0AAV5UFX3</accession>
<feature type="non-terminal residue" evidence="8">
    <location>
        <position position="162"/>
    </location>
</feature>
<organism evidence="8 9">
    <name type="scientific">Pristionchus entomophagus</name>
    <dbReference type="NCBI Taxonomy" id="358040"/>
    <lineage>
        <taxon>Eukaryota</taxon>
        <taxon>Metazoa</taxon>
        <taxon>Ecdysozoa</taxon>
        <taxon>Nematoda</taxon>
        <taxon>Chromadorea</taxon>
        <taxon>Rhabditida</taxon>
        <taxon>Rhabditina</taxon>
        <taxon>Diplogasteromorpha</taxon>
        <taxon>Diplogasteroidea</taxon>
        <taxon>Neodiplogasteridae</taxon>
        <taxon>Pristionchus</taxon>
    </lineage>
</organism>
<reference evidence="8" key="1">
    <citation type="submission" date="2023-10" db="EMBL/GenBank/DDBJ databases">
        <title>Genome assembly of Pristionchus species.</title>
        <authorList>
            <person name="Yoshida K."/>
            <person name="Sommer R.J."/>
        </authorList>
    </citation>
    <scope>NUCLEOTIDE SEQUENCE</scope>
    <source>
        <strain evidence="8">RS0144</strain>
    </source>
</reference>
<evidence type="ECO:0000256" key="2">
    <source>
        <dbReference type="ARBA" id="ARBA00007688"/>
    </source>
</evidence>
<feature type="non-terminal residue" evidence="8">
    <location>
        <position position="1"/>
    </location>
</feature>
<evidence type="ECO:0000256" key="4">
    <source>
        <dbReference type="ARBA" id="ARBA00023163"/>
    </source>
</evidence>
<dbReference type="Proteomes" id="UP001432027">
    <property type="component" value="Unassembled WGS sequence"/>
</dbReference>
<evidence type="ECO:0000256" key="6">
    <source>
        <dbReference type="ARBA" id="ARBA00040091"/>
    </source>
</evidence>
<gene>
    <name evidence="8" type="ORF">PENTCL1PPCAC_27372</name>
</gene>
<dbReference type="PANTHER" id="PTHR10221">
    <property type="entry name" value="TRANSCRIPTION INITIATION FACTOR TFIID SUBUNIT 6"/>
    <property type="match status" value="1"/>
</dbReference>
<comment type="subcellular location">
    <subcellularLocation>
        <location evidence="1">Nucleus</location>
    </subcellularLocation>
</comment>
<dbReference type="GO" id="GO:0005669">
    <property type="term" value="C:transcription factor TFIID complex"/>
    <property type="evidence" value="ECO:0007669"/>
    <property type="project" value="InterPro"/>
</dbReference>
<dbReference type="SMART" id="SM00803">
    <property type="entry name" value="TAF"/>
    <property type="match status" value="1"/>
</dbReference>
<dbReference type="GO" id="GO:0016251">
    <property type="term" value="F:RNA polymerase II general transcription initiation factor activity"/>
    <property type="evidence" value="ECO:0007669"/>
    <property type="project" value="InterPro"/>
</dbReference>
<dbReference type="GO" id="GO:0046982">
    <property type="term" value="F:protein heterodimerization activity"/>
    <property type="evidence" value="ECO:0007669"/>
    <property type="project" value="InterPro"/>
</dbReference>
<dbReference type="InterPro" id="IPR004823">
    <property type="entry name" value="TAF_TATA-bd_Histone-like_dom"/>
</dbReference>
<evidence type="ECO:0000313" key="8">
    <source>
        <dbReference type="EMBL" id="GMT05198.1"/>
    </source>
</evidence>
<feature type="domain" description="TATA box binding protein associated factor (TAF) histone-like fold" evidence="7">
    <location>
        <begin position="39"/>
        <end position="102"/>
    </location>
</feature>
<dbReference type="AlphaFoldDB" id="A0AAV5UFX3"/>
<dbReference type="InterPro" id="IPR037796">
    <property type="entry name" value="TAF6"/>
</dbReference>
<comment type="caution">
    <text evidence="8">The sequence shown here is derived from an EMBL/GenBank/DDBJ whole genome shotgun (WGS) entry which is preliminary data.</text>
</comment>
<comment type="similarity">
    <text evidence="2">Belongs to the TAF6 family.</text>
</comment>
<keyword evidence="3" id="KW-0805">Transcription regulation</keyword>
<evidence type="ECO:0000256" key="5">
    <source>
        <dbReference type="ARBA" id="ARBA00023242"/>
    </source>
</evidence>
<dbReference type="GO" id="GO:0051123">
    <property type="term" value="P:RNA polymerase II preinitiation complex assembly"/>
    <property type="evidence" value="ECO:0007669"/>
    <property type="project" value="TreeGrafter"/>
</dbReference>
<dbReference type="GO" id="GO:0000124">
    <property type="term" value="C:SAGA complex"/>
    <property type="evidence" value="ECO:0007669"/>
    <property type="project" value="InterPro"/>
</dbReference>
<dbReference type="GO" id="GO:0003713">
    <property type="term" value="F:transcription coactivator activity"/>
    <property type="evidence" value="ECO:0007669"/>
    <property type="project" value="TreeGrafter"/>
</dbReference>
<evidence type="ECO:0000259" key="7">
    <source>
        <dbReference type="SMART" id="SM00803"/>
    </source>
</evidence>
<dbReference type="SUPFAM" id="SSF47113">
    <property type="entry name" value="Histone-fold"/>
    <property type="match status" value="1"/>
</dbReference>
<evidence type="ECO:0000256" key="1">
    <source>
        <dbReference type="ARBA" id="ARBA00004123"/>
    </source>
</evidence>
<dbReference type="Pfam" id="PF02969">
    <property type="entry name" value="TAF"/>
    <property type="match status" value="1"/>
</dbReference>
<dbReference type="GO" id="GO:0046695">
    <property type="term" value="C:SLIK (SAGA-like) complex"/>
    <property type="evidence" value="ECO:0007669"/>
    <property type="project" value="InterPro"/>
</dbReference>
<dbReference type="Gene3D" id="1.10.20.10">
    <property type="entry name" value="Histone, subunit A"/>
    <property type="match status" value="1"/>
</dbReference>
<protein>
    <recommendedName>
        <fullName evidence="6">Transcription initiation factor TFIID subunit 6</fullName>
    </recommendedName>
</protein>
<dbReference type="PANTHER" id="PTHR10221:SF9">
    <property type="entry name" value="TRANSCRIPTION INITIATION FACTOR TFIID SUBUNIT 6"/>
    <property type="match status" value="1"/>
</dbReference>
<keyword evidence="5" id="KW-0539">Nucleus</keyword>
<sequence length="162" mass="17692">VHRENRGRDAIEIVQELPVMAGPQPGGQGVRSGPVILPRIEPDFVRHIAESMGLTNLTINGNIYICEQVSHLLKRVVHNAHKFSIHGRRSKVVGADVEAALKLAGLEDLTPLGHTLPNPPPMVQVPNVFGGEDLFVPDDIEIDLAELREHPPQALPAAPYLR</sequence>
<proteinExistence type="inferred from homology"/>
<dbReference type="EMBL" id="BTSX01000006">
    <property type="protein sequence ID" value="GMT05198.1"/>
    <property type="molecule type" value="Genomic_DNA"/>
</dbReference>
<name>A0AAV5UFX3_9BILA</name>